<keyword evidence="2" id="KW-1185">Reference proteome</keyword>
<evidence type="ECO:0000313" key="1">
    <source>
        <dbReference type="EMBL" id="KAH7967404.1"/>
    </source>
</evidence>
<proteinExistence type="predicted"/>
<accession>A0ACB8DH69</accession>
<gene>
    <name evidence="1" type="ORF">HPB49_024532</name>
</gene>
<evidence type="ECO:0000313" key="2">
    <source>
        <dbReference type="Proteomes" id="UP000821865"/>
    </source>
</evidence>
<protein>
    <submittedName>
        <fullName evidence="1">Uncharacterized protein</fullName>
    </submittedName>
</protein>
<reference evidence="1" key="1">
    <citation type="submission" date="2020-05" db="EMBL/GenBank/DDBJ databases">
        <title>Large-scale comparative analyses of tick genomes elucidate their genetic diversity and vector capacities.</title>
        <authorList>
            <person name="Jia N."/>
            <person name="Wang J."/>
            <person name="Shi W."/>
            <person name="Du L."/>
            <person name="Sun Y."/>
            <person name="Zhan W."/>
            <person name="Jiang J."/>
            <person name="Wang Q."/>
            <person name="Zhang B."/>
            <person name="Ji P."/>
            <person name="Sakyi L.B."/>
            <person name="Cui X."/>
            <person name="Yuan T."/>
            <person name="Jiang B."/>
            <person name="Yang W."/>
            <person name="Lam T.T.-Y."/>
            <person name="Chang Q."/>
            <person name="Ding S."/>
            <person name="Wang X."/>
            <person name="Zhu J."/>
            <person name="Ruan X."/>
            <person name="Zhao L."/>
            <person name="Wei J."/>
            <person name="Que T."/>
            <person name="Du C."/>
            <person name="Cheng J."/>
            <person name="Dai P."/>
            <person name="Han X."/>
            <person name="Huang E."/>
            <person name="Gao Y."/>
            <person name="Liu J."/>
            <person name="Shao H."/>
            <person name="Ye R."/>
            <person name="Li L."/>
            <person name="Wei W."/>
            <person name="Wang X."/>
            <person name="Wang C."/>
            <person name="Yang T."/>
            <person name="Huo Q."/>
            <person name="Li W."/>
            <person name="Guo W."/>
            <person name="Chen H."/>
            <person name="Zhou L."/>
            <person name="Ni X."/>
            <person name="Tian J."/>
            <person name="Zhou Y."/>
            <person name="Sheng Y."/>
            <person name="Liu T."/>
            <person name="Pan Y."/>
            <person name="Xia L."/>
            <person name="Li J."/>
            <person name="Zhao F."/>
            <person name="Cao W."/>
        </authorList>
    </citation>
    <scope>NUCLEOTIDE SEQUENCE</scope>
    <source>
        <strain evidence="1">Dsil-2018</strain>
    </source>
</reference>
<dbReference type="Proteomes" id="UP000821865">
    <property type="component" value="Chromosome 2"/>
</dbReference>
<dbReference type="EMBL" id="CM023471">
    <property type="protein sequence ID" value="KAH7967404.1"/>
    <property type="molecule type" value="Genomic_DNA"/>
</dbReference>
<name>A0ACB8DH69_DERSI</name>
<comment type="caution">
    <text evidence="1">The sequence shown here is derived from an EMBL/GenBank/DDBJ whole genome shotgun (WGS) entry which is preliminary data.</text>
</comment>
<organism evidence="1 2">
    <name type="scientific">Dermacentor silvarum</name>
    <name type="common">Tick</name>
    <dbReference type="NCBI Taxonomy" id="543639"/>
    <lineage>
        <taxon>Eukaryota</taxon>
        <taxon>Metazoa</taxon>
        <taxon>Ecdysozoa</taxon>
        <taxon>Arthropoda</taxon>
        <taxon>Chelicerata</taxon>
        <taxon>Arachnida</taxon>
        <taxon>Acari</taxon>
        <taxon>Parasitiformes</taxon>
        <taxon>Ixodida</taxon>
        <taxon>Ixodoidea</taxon>
        <taxon>Ixodidae</taxon>
        <taxon>Rhipicephalinae</taxon>
        <taxon>Dermacentor</taxon>
    </lineage>
</organism>
<sequence>MKNVTHKDAIDILKSPRQEVVLVISRDGRQSVRTTPNISRASSLSSVLDVVDEPEVSASASPVTEAQQSPTPAKHEKIVLVKDGLGLGFTLEGGKDSPLGDKPLVVKRIFRGVAVLKVCEDEQLVWSKNRRVFCTDTTTQRRLLALPYMTVQSSFNGLWYDLAKTADPYGDTLQCVTTQYKSLGSSGLHIVKNALDSSNNAVSLEADAIFIDPSKCNGATVITEDDREGVYYTVVTTNYKEYAVVVACTLDNAPMIKWAWIQTRRPRLRRGTLRVLRHLLEAYGFSPEQLTMQNPESCARLRRKPLNSSQPASVLLF</sequence>